<dbReference type="EMBL" id="CP077715">
    <property type="protein sequence ID" value="QXJ31908.1"/>
    <property type="molecule type" value="Genomic_DNA"/>
</dbReference>
<reference evidence="3 4" key="1">
    <citation type="journal article" date="2021" name="Environ. Microbiol.">
        <title>New insights into the diversity and evolution of the archaeal mobilome from three complete genomes of Saccharolobus shibatae.</title>
        <authorList>
            <person name="Medvedeva S."/>
            <person name="Brandt D."/>
            <person name="Cvirkaite-Krupovic V."/>
            <person name="Liu Y."/>
            <person name="Severinov K."/>
            <person name="Ishino S."/>
            <person name="Ishino Y."/>
            <person name="Prangishvili D."/>
            <person name="Kalinowski J."/>
            <person name="Krupovic M."/>
        </authorList>
    </citation>
    <scope>NUCLEOTIDE SEQUENCE [LARGE SCALE GENOMIC DNA]</scope>
    <source>
        <strain evidence="2">BEU9</strain>
        <strain evidence="3 4">S38A</strain>
    </source>
</reference>
<sequence>MSRSQTTKLVFIPVIDEMTYEFNLRDNKIDSVTIKHKSSMSSSGQQISTFQLVNGKASLYFEIDNNANIIKKFNNIFVLFGVVASINNSKIKMQLTLNPCDYVRGFVFKISDLSQLNNIFDNCVLLEISKKSFAIINRKDDIDNSDKVSGCITQENNTISIYTGNAEIKSVDKQYIQVKNNTQPVDIKQDEWKVFKYLTPKL</sequence>
<dbReference type="Proteomes" id="UP000694036">
    <property type="component" value="Chromosome"/>
</dbReference>
<name>A0A8F5C0J7_9CREN</name>
<dbReference type="InterPro" id="IPR055112">
    <property type="entry name" value="Cmr7b-like"/>
</dbReference>
<accession>A0A8F5C0J7</accession>
<evidence type="ECO:0000313" key="2">
    <source>
        <dbReference type="EMBL" id="QXJ31908.1"/>
    </source>
</evidence>
<evidence type="ECO:0000313" key="4">
    <source>
        <dbReference type="Proteomes" id="UP000694036"/>
    </source>
</evidence>
<gene>
    <name evidence="2" type="ORF">J5U21_01559</name>
    <name evidence="3" type="ORF">J5U22_01461</name>
</gene>
<organism evidence="3 4">
    <name type="scientific">Saccharolobus shibatae</name>
    <dbReference type="NCBI Taxonomy" id="2286"/>
    <lineage>
        <taxon>Archaea</taxon>
        <taxon>Thermoproteota</taxon>
        <taxon>Thermoprotei</taxon>
        <taxon>Sulfolobales</taxon>
        <taxon>Sulfolobaceae</taxon>
        <taxon>Saccharolobus</taxon>
    </lineage>
</organism>
<evidence type="ECO:0000259" key="1">
    <source>
        <dbReference type="Pfam" id="PF22392"/>
    </source>
</evidence>
<dbReference type="Proteomes" id="UP000693941">
    <property type="component" value="Chromosome"/>
</dbReference>
<dbReference type="AlphaFoldDB" id="A0A8F5C0J7"/>
<protein>
    <recommendedName>
        <fullName evidence="1">Cmr7b-like BtrG-like domain-containing protein</fullName>
    </recommendedName>
</protein>
<dbReference type="EMBL" id="CP077713">
    <property type="protein sequence ID" value="QXJ34914.1"/>
    <property type="molecule type" value="Genomic_DNA"/>
</dbReference>
<dbReference type="GeneID" id="65560060"/>
<dbReference type="RefSeq" id="WP_218260113.1">
    <property type="nucleotide sequence ID" value="NZ_CP077713.1"/>
</dbReference>
<keyword evidence="4" id="KW-1185">Reference proteome</keyword>
<evidence type="ECO:0000313" key="3">
    <source>
        <dbReference type="EMBL" id="QXJ34914.1"/>
    </source>
</evidence>
<feature type="domain" description="Cmr7b-like BtrG-like" evidence="1">
    <location>
        <begin position="10"/>
        <end position="199"/>
    </location>
</feature>
<proteinExistence type="predicted"/>
<dbReference type="Pfam" id="PF22392">
    <property type="entry name" value="Cmr7b-like"/>
    <property type="match status" value="1"/>
</dbReference>